<reference evidence="5" key="1">
    <citation type="submission" date="2021-01" db="EMBL/GenBank/DDBJ databases">
        <title>Modified the classification status of verrucomicrobia.</title>
        <authorList>
            <person name="Feng X."/>
        </authorList>
    </citation>
    <scope>NUCLEOTIDE SEQUENCE</scope>
    <source>
        <strain evidence="5">KCTC 13126</strain>
    </source>
</reference>
<dbReference type="EMBL" id="JAENIL010000026">
    <property type="protein sequence ID" value="MBK1878095.1"/>
    <property type="molecule type" value="Genomic_DNA"/>
</dbReference>
<dbReference type="SUPFAM" id="SSF53822">
    <property type="entry name" value="Periplasmic binding protein-like I"/>
    <property type="match status" value="1"/>
</dbReference>
<dbReference type="InterPro" id="IPR028082">
    <property type="entry name" value="Peripla_BP_I"/>
</dbReference>
<dbReference type="AlphaFoldDB" id="A0A934RUW0"/>
<dbReference type="SMART" id="SM00354">
    <property type="entry name" value="HTH_LACI"/>
    <property type="match status" value="1"/>
</dbReference>
<keyword evidence="3" id="KW-0804">Transcription</keyword>
<evidence type="ECO:0000259" key="4">
    <source>
        <dbReference type="PROSITE" id="PS50932"/>
    </source>
</evidence>
<dbReference type="GO" id="GO:0003700">
    <property type="term" value="F:DNA-binding transcription factor activity"/>
    <property type="evidence" value="ECO:0007669"/>
    <property type="project" value="TreeGrafter"/>
</dbReference>
<dbReference type="CDD" id="cd01392">
    <property type="entry name" value="HTH_LacI"/>
    <property type="match status" value="1"/>
</dbReference>
<dbReference type="Gene3D" id="3.40.50.2300">
    <property type="match status" value="2"/>
</dbReference>
<evidence type="ECO:0000256" key="2">
    <source>
        <dbReference type="ARBA" id="ARBA00023125"/>
    </source>
</evidence>
<dbReference type="Pfam" id="PF00356">
    <property type="entry name" value="LacI"/>
    <property type="match status" value="1"/>
</dbReference>
<dbReference type="PROSITE" id="PS50932">
    <property type="entry name" value="HTH_LACI_2"/>
    <property type="match status" value="1"/>
</dbReference>
<evidence type="ECO:0000313" key="5">
    <source>
        <dbReference type="EMBL" id="MBK1878095.1"/>
    </source>
</evidence>
<comment type="caution">
    <text evidence="5">The sequence shown here is derived from an EMBL/GenBank/DDBJ whole genome shotgun (WGS) entry which is preliminary data.</text>
</comment>
<feature type="domain" description="HTH lacI-type" evidence="4">
    <location>
        <begin position="6"/>
        <end position="60"/>
    </location>
</feature>
<dbReference type="RefSeq" id="WP_200356308.1">
    <property type="nucleotide sequence ID" value="NZ_JAENIL010000026.1"/>
</dbReference>
<dbReference type="GO" id="GO:0000976">
    <property type="term" value="F:transcription cis-regulatory region binding"/>
    <property type="evidence" value="ECO:0007669"/>
    <property type="project" value="TreeGrafter"/>
</dbReference>
<keyword evidence="1" id="KW-0805">Transcription regulation</keyword>
<evidence type="ECO:0000256" key="3">
    <source>
        <dbReference type="ARBA" id="ARBA00023163"/>
    </source>
</evidence>
<name>A0A934RUW0_9BACT</name>
<dbReference type="PANTHER" id="PTHR30146">
    <property type="entry name" value="LACI-RELATED TRANSCRIPTIONAL REPRESSOR"/>
    <property type="match status" value="1"/>
</dbReference>
<proteinExistence type="predicted"/>
<accession>A0A934RUW0</accession>
<dbReference type="SUPFAM" id="SSF47413">
    <property type="entry name" value="lambda repressor-like DNA-binding domains"/>
    <property type="match status" value="1"/>
</dbReference>
<gene>
    <name evidence="5" type="ORF">JIN87_14545</name>
</gene>
<dbReference type="InterPro" id="IPR010982">
    <property type="entry name" value="Lambda_DNA-bd_dom_sf"/>
</dbReference>
<dbReference type="Proteomes" id="UP000617628">
    <property type="component" value="Unassembled WGS sequence"/>
</dbReference>
<keyword evidence="6" id="KW-1185">Reference proteome</keyword>
<dbReference type="Gene3D" id="1.10.260.40">
    <property type="entry name" value="lambda repressor-like DNA-binding domains"/>
    <property type="match status" value="1"/>
</dbReference>
<dbReference type="InterPro" id="IPR000843">
    <property type="entry name" value="HTH_LacI"/>
</dbReference>
<keyword evidence="2 5" id="KW-0238">DNA-binding</keyword>
<dbReference type="PANTHER" id="PTHR30146:SF109">
    <property type="entry name" value="HTH-TYPE TRANSCRIPTIONAL REGULATOR GALS"/>
    <property type="match status" value="1"/>
</dbReference>
<evidence type="ECO:0000256" key="1">
    <source>
        <dbReference type="ARBA" id="ARBA00023015"/>
    </source>
</evidence>
<sequence>MDKPRVLMKDVAKVAGVHQTTVSLALRNHPSLPKSTRERIQKLADEMGYRPDPALSALVAYRQATKNRPSEQVIAWIINVRDPKGVSEHHVHRDLLAGAKERATELGYKLDTFWLGHEYKDSKSLNRVLQARGIQGVIFGAFDYFDEPFELDWEQYSLVKVNPFPEFLEFDSVQTNQIESIRLVHRKLKEMGIHRIGLAVSEFEEEHKHFTYASGFYSLRREIPAEDWIEPHYFQHGADYKEDVRPAALEWARENKVEAIISNWNNMADVARSMLQEGNECRFVPLDANKRSLKFGGIDQNHHENGRRAVDMAVGQIKTFRRGNENTPCTTLVSPKFLKIPEQCPIKEELAQSLVSQ</sequence>
<protein>
    <submittedName>
        <fullName evidence="5">LacI family DNA-binding transcriptional regulator</fullName>
    </submittedName>
</protein>
<organism evidence="5 6">
    <name type="scientific">Pelagicoccus mobilis</name>
    <dbReference type="NCBI Taxonomy" id="415221"/>
    <lineage>
        <taxon>Bacteria</taxon>
        <taxon>Pseudomonadati</taxon>
        <taxon>Verrucomicrobiota</taxon>
        <taxon>Opitutia</taxon>
        <taxon>Puniceicoccales</taxon>
        <taxon>Pelagicoccaceae</taxon>
        <taxon>Pelagicoccus</taxon>
    </lineage>
</organism>
<evidence type="ECO:0000313" key="6">
    <source>
        <dbReference type="Proteomes" id="UP000617628"/>
    </source>
</evidence>